<feature type="region of interest" description="Disordered" evidence="1">
    <location>
        <begin position="1"/>
        <end position="37"/>
    </location>
</feature>
<dbReference type="PROSITE" id="PS00109">
    <property type="entry name" value="PROTEIN_KINASE_TYR"/>
    <property type="match status" value="1"/>
</dbReference>
<dbReference type="SUPFAM" id="SSF56112">
    <property type="entry name" value="Protein kinase-like (PK-like)"/>
    <property type="match status" value="1"/>
</dbReference>
<evidence type="ECO:0000256" key="1">
    <source>
        <dbReference type="SAM" id="MobiDB-lite"/>
    </source>
</evidence>
<dbReference type="PANTHER" id="PTHR38248">
    <property type="entry name" value="FUNK1 6"/>
    <property type="match status" value="1"/>
</dbReference>
<dbReference type="Gene3D" id="1.10.510.10">
    <property type="entry name" value="Transferase(Phosphotransferase) domain 1"/>
    <property type="match status" value="1"/>
</dbReference>
<feature type="domain" description="Protein kinase" evidence="2">
    <location>
        <begin position="314"/>
        <end position="657"/>
    </location>
</feature>
<dbReference type="PANTHER" id="PTHR38248:SF2">
    <property type="entry name" value="FUNK1 11"/>
    <property type="match status" value="1"/>
</dbReference>
<comment type="caution">
    <text evidence="3">The sequence shown here is derived from an EMBL/GenBank/DDBJ whole genome shotgun (WGS) entry which is preliminary data.</text>
</comment>
<dbReference type="GO" id="GO:0005524">
    <property type="term" value="F:ATP binding"/>
    <property type="evidence" value="ECO:0007669"/>
    <property type="project" value="InterPro"/>
</dbReference>
<protein>
    <recommendedName>
        <fullName evidence="2">Protein kinase domain-containing protein</fullName>
    </recommendedName>
</protein>
<feature type="region of interest" description="Disordered" evidence="1">
    <location>
        <begin position="668"/>
        <end position="713"/>
    </location>
</feature>
<evidence type="ECO:0000259" key="2">
    <source>
        <dbReference type="PROSITE" id="PS50011"/>
    </source>
</evidence>
<sequence length="713" mass="82094">MERTPPPQGNTRQLPLLEKDPTSTPLKSTAGRSKYATEEINRDPRLVQVEIESRGKWFGPMLPREFLDTFLPKQTSTPKRPYFVKKKWADANERCHIEADMYKEFEPLLAPFCPEYKLEATQGKCDTISWSHQGALIAVDMSLYHRNNCPSEFGKLDMSKLEAFIEFKFNVNESGFEDNKKKPFEKGTIASEKTRGQLATYAGALMNTQFRTHAFCIEVAGGDARLIRIDREGAMVSSAFCWYEEDHLAEFFWRYNFAPSVYRGHDPSATTPGPNDYHASIARSMLKPADPATHLWKLDIHDEESGDTMTFYGILDTQGLSACPFGRCTRGFVAITKDRERVWFKETWRIFKDNMPKEGKVYAKLHKNGVPHIPHVVGHGDATLGDWQKSISATYPQLFEGVQKDELRPFCHYFIVFEEVGRRLVAFKTTWELVNAMKHALEAHMAAYERTRILHRDISSGNILISENGEEGFLIDWDFSKEINEAEAPRQPERTGTWQFMSAKLLLRLSNRHTRADDLESFFYVLCWVTLKLGPHDYPAKDVSGMISRWFDRVELFDNGTDRFVEGGSAKHDGVIARHMQNKVKIKEGPLRDLICAFEDLVAVRYQAGPSQEQIDEYNDLKQVYKDNPAKLERNSVYRYEMLRKDLEEWTWIHGRFFKAVEDRSKLQDGPVDRQVDDNEGHKYSVTVLGNGTGRKRTGDPFSEQPKSEKRAR</sequence>
<organism evidence="3 4">
    <name type="scientific">Paramarasmius palmivorus</name>
    <dbReference type="NCBI Taxonomy" id="297713"/>
    <lineage>
        <taxon>Eukaryota</taxon>
        <taxon>Fungi</taxon>
        <taxon>Dikarya</taxon>
        <taxon>Basidiomycota</taxon>
        <taxon>Agaricomycotina</taxon>
        <taxon>Agaricomycetes</taxon>
        <taxon>Agaricomycetidae</taxon>
        <taxon>Agaricales</taxon>
        <taxon>Marasmiineae</taxon>
        <taxon>Marasmiaceae</taxon>
        <taxon>Paramarasmius</taxon>
    </lineage>
</organism>
<dbReference type="Proteomes" id="UP001383192">
    <property type="component" value="Unassembled WGS sequence"/>
</dbReference>
<dbReference type="InterPro" id="IPR000719">
    <property type="entry name" value="Prot_kinase_dom"/>
</dbReference>
<feature type="compositionally biased region" description="Basic and acidic residues" evidence="1">
    <location>
        <begin position="668"/>
        <end position="683"/>
    </location>
</feature>
<keyword evidence="4" id="KW-1185">Reference proteome</keyword>
<dbReference type="GO" id="GO:0004672">
    <property type="term" value="F:protein kinase activity"/>
    <property type="evidence" value="ECO:0007669"/>
    <property type="project" value="InterPro"/>
</dbReference>
<evidence type="ECO:0000313" key="4">
    <source>
        <dbReference type="Proteomes" id="UP001383192"/>
    </source>
</evidence>
<dbReference type="AlphaFoldDB" id="A0AAW0BUL7"/>
<name>A0AAW0BUL7_9AGAR</name>
<evidence type="ECO:0000313" key="3">
    <source>
        <dbReference type="EMBL" id="KAK7030398.1"/>
    </source>
</evidence>
<feature type="compositionally biased region" description="Polar residues" evidence="1">
    <location>
        <begin position="22"/>
        <end position="31"/>
    </location>
</feature>
<reference evidence="3 4" key="1">
    <citation type="submission" date="2024-01" db="EMBL/GenBank/DDBJ databases">
        <title>A draft genome for a cacao thread blight-causing isolate of Paramarasmius palmivorus.</title>
        <authorList>
            <person name="Baruah I.K."/>
            <person name="Bukari Y."/>
            <person name="Amoako-Attah I."/>
            <person name="Meinhardt L.W."/>
            <person name="Bailey B.A."/>
            <person name="Cohen S.P."/>
        </authorList>
    </citation>
    <scope>NUCLEOTIDE SEQUENCE [LARGE SCALE GENOMIC DNA]</scope>
    <source>
        <strain evidence="3 4">GH-12</strain>
    </source>
</reference>
<dbReference type="EMBL" id="JAYKXP010000076">
    <property type="protein sequence ID" value="KAK7030398.1"/>
    <property type="molecule type" value="Genomic_DNA"/>
</dbReference>
<dbReference type="PROSITE" id="PS50011">
    <property type="entry name" value="PROTEIN_KINASE_DOM"/>
    <property type="match status" value="1"/>
</dbReference>
<dbReference type="InterPro" id="IPR008266">
    <property type="entry name" value="Tyr_kinase_AS"/>
</dbReference>
<accession>A0AAW0BUL7</accession>
<dbReference type="InterPro" id="IPR011009">
    <property type="entry name" value="Kinase-like_dom_sf"/>
</dbReference>
<proteinExistence type="predicted"/>
<dbReference type="InterPro" id="IPR040976">
    <property type="entry name" value="Pkinase_fungal"/>
</dbReference>
<dbReference type="Pfam" id="PF17667">
    <property type="entry name" value="Pkinase_fungal"/>
    <property type="match status" value="1"/>
</dbReference>
<gene>
    <name evidence="3" type="ORF">VNI00_014142</name>
</gene>